<evidence type="ECO:0008006" key="3">
    <source>
        <dbReference type="Google" id="ProtNLM"/>
    </source>
</evidence>
<dbReference type="AlphaFoldDB" id="A0A553NFY6"/>
<accession>A0A553NFY6</accession>
<reference evidence="1 2" key="1">
    <citation type="journal article" date="2018" name="Nat. Ecol. Evol.">
        <title>Genomic signatures of mitonuclear coevolution across populations of Tigriopus californicus.</title>
        <authorList>
            <person name="Barreto F.S."/>
            <person name="Watson E.T."/>
            <person name="Lima T.G."/>
            <person name="Willett C.S."/>
            <person name="Edmands S."/>
            <person name="Li W."/>
            <person name="Burton R.S."/>
        </authorList>
    </citation>
    <scope>NUCLEOTIDE SEQUENCE [LARGE SCALE GENOMIC DNA]</scope>
    <source>
        <strain evidence="1 2">San Diego</strain>
    </source>
</reference>
<evidence type="ECO:0000313" key="1">
    <source>
        <dbReference type="EMBL" id="TRY64331.1"/>
    </source>
</evidence>
<dbReference type="InterPro" id="IPR009563">
    <property type="entry name" value="SSSCA1"/>
</dbReference>
<evidence type="ECO:0000313" key="2">
    <source>
        <dbReference type="Proteomes" id="UP000318571"/>
    </source>
</evidence>
<dbReference type="Pfam" id="PF06677">
    <property type="entry name" value="Auto_anti-p27"/>
    <property type="match status" value="1"/>
</dbReference>
<protein>
    <recommendedName>
        <fullName evidence="3">Sjoegren syndrome/scleroderma autoantigen 1</fullName>
    </recommendedName>
</protein>
<proteinExistence type="predicted"/>
<comment type="caution">
    <text evidence="1">The sequence shown here is derived from an EMBL/GenBank/DDBJ whole genome shotgun (WGS) entry which is preliminary data.</text>
</comment>
<gene>
    <name evidence="1" type="ORF">TCAL_11254</name>
</gene>
<sequence>MAGLEDNDAWTPPSEAEMKIIQAKRERSDKISKIIGQYLLKGYKMLATSCPQCSSIELEDKQGQIYCVACAEVDCQETSKDNPAISQPAARVALREMEETAPPPPISASSRTHSTRILGTHSNTLPSLPVNTLLGLNSNSQCDGLLGLNSVGHSELMAESRLATQAILHQMREARIKVQDTSDVLASEQYVRFMKTCADSLAALAALAK</sequence>
<dbReference type="Proteomes" id="UP000318571">
    <property type="component" value="Chromosome 10"/>
</dbReference>
<name>A0A553NFY6_TIGCA</name>
<dbReference type="InterPro" id="IPR051888">
    <property type="entry name" value="UPF0148_domain"/>
</dbReference>
<keyword evidence="2" id="KW-1185">Reference proteome</keyword>
<dbReference type="PANTHER" id="PTHR16537:SF1">
    <property type="entry name" value="PROTEIN ZNRD2"/>
    <property type="match status" value="1"/>
</dbReference>
<dbReference type="EMBL" id="VCGU01000458">
    <property type="protein sequence ID" value="TRY64331.1"/>
    <property type="molecule type" value="Genomic_DNA"/>
</dbReference>
<organism evidence="1 2">
    <name type="scientific">Tigriopus californicus</name>
    <name type="common">Marine copepod</name>
    <dbReference type="NCBI Taxonomy" id="6832"/>
    <lineage>
        <taxon>Eukaryota</taxon>
        <taxon>Metazoa</taxon>
        <taxon>Ecdysozoa</taxon>
        <taxon>Arthropoda</taxon>
        <taxon>Crustacea</taxon>
        <taxon>Multicrustacea</taxon>
        <taxon>Hexanauplia</taxon>
        <taxon>Copepoda</taxon>
        <taxon>Harpacticoida</taxon>
        <taxon>Harpacticidae</taxon>
        <taxon>Tigriopus</taxon>
    </lineage>
</organism>
<dbReference type="PANTHER" id="PTHR16537">
    <property type="entry name" value="SJOEGREN SYNDROME/SCLERODERMA AUTOANTIGEN 1"/>
    <property type="match status" value="1"/>
</dbReference>
<dbReference type="STRING" id="6832.A0A553NFY6"/>